<organism evidence="2 3">
    <name type="scientific">Hansschlegelia zhihuaiae</name>
    <dbReference type="NCBI Taxonomy" id="405005"/>
    <lineage>
        <taxon>Bacteria</taxon>
        <taxon>Pseudomonadati</taxon>
        <taxon>Pseudomonadota</taxon>
        <taxon>Alphaproteobacteria</taxon>
        <taxon>Hyphomicrobiales</taxon>
        <taxon>Methylopilaceae</taxon>
        <taxon>Hansschlegelia</taxon>
    </lineage>
</organism>
<evidence type="ECO:0000313" key="3">
    <source>
        <dbReference type="Proteomes" id="UP000289708"/>
    </source>
</evidence>
<reference evidence="2 3" key="1">
    <citation type="submission" date="2018-12" db="EMBL/GenBank/DDBJ databases">
        <title>bacterium Hansschlegelia zhihuaiae S113.</title>
        <authorList>
            <person name="He J."/>
        </authorList>
    </citation>
    <scope>NUCLEOTIDE SEQUENCE [LARGE SCALE GENOMIC DNA]</scope>
    <source>
        <strain evidence="2 3">S 113</strain>
    </source>
</reference>
<protein>
    <submittedName>
        <fullName evidence="2">Uncharacterized protein</fullName>
    </submittedName>
</protein>
<feature type="region of interest" description="Disordered" evidence="1">
    <location>
        <begin position="55"/>
        <end position="79"/>
    </location>
</feature>
<proteinExistence type="predicted"/>
<keyword evidence="3" id="KW-1185">Reference proteome</keyword>
<accession>A0A4Q0MKP2</accession>
<dbReference type="Proteomes" id="UP000289708">
    <property type="component" value="Unassembled WGS sequence"/>
</dbReference>
<evidence type="ECO:0000256" key="1">
    <source>
        <dbReference type="SAM" id="MobiDB-lite"/>
    </source>
</evidence>
<comment type="caution">
    <text evidence="2">The sequence shown here is derived from an EMBL/GenBank/DDBJ whole genome shotgun (WGS) entry which is preliminary data.</text>
</comment>
<evidence type="ECO:0000313" key="2">
    <source>
        <dbReference type="EMBL" id="RXF73669.1"/>
    </source>
</evidence>
<dbReference type="AlphaFoldDB" id="A0A4Q0MKP2"/>
<dbReference type="OrthoDB" id="9778880at2"/>
<sequence length="79" mass="8696">MRLTGLSAFPITPSDAAGRVDVVGLRKLVGALREAKVDPVAPILHAARLEEQRIAAARPRSLQRLPPRTDRHQSSPRRQ</sequence>
<gene>
    <name evidence="2" type="ORF">EK403_08720</name>
</gene>
<dbReference type="EMBL" id="RYFI01000007">
    <property type="protein sequence ID" value="RXF73669.1"/>
    <property type="molecule type" value="Genomic_DNA"/>
</dbReference>
<name>A0A4Q0MKP2_9HYPH</name>